<dbReference type="EMBL" id="JAERQG010000003">
    <property type="protein sequence ID" value="MBL0766229.1"/>
    <property type="molecule type" value="Genomic_DNA"/>
</dbReference>
<name>A0A937AGV3_9BACT</name>
<dbReference type="RefSeq" id="WP_201922326.1">
    <property type="nucleotide sequence ID" value="NZ_JAERQG010000003.1"/>
</dbReference>
<protein>
    <submittedName>
        <fullName evidence="2">Uncharacterized protein</fullName>
    </submittedName>
</protein>
<evidence type="ECO:0000256" key="1">
    <source>
        <dbReference type="SAM" id="Phobius"/>
    </source>
</evidence>
<dbReference type="Pfam" id="PF22285">
    <property type="entry name" value="DUF6962"/>
    <property type="match status" value="1"/>
</dbReference>
<sequence>MDEIISIDILGVRIDEPIVSLTDLLVSFLCFLYFYKMHKNPVKTLSFTYFKYYFLIMGLATVFGGLVGHAFYYEFSRSWKLLGWVISMFAIMLIERAAIEHTDIILKKKYLKILRVVNIIEFSIFLFLTFYTLDFFYVQLHSGYGLMFVVLTIEFLLFIKTKNEASKYIMAGIGFAALSALTFSTEFSLHPWMNYLSISHIWMAVATVFIYQGAVKIGIKKQKQEEVPA</sequence>
<keyword evidence="1" id="KW-0472">Membrane</keyword>
<organism evidence="2 3">
    <name type="scientific">Marivirga atlantica</name>
    <dbReference type="NCBI Taxonomy" id="1548457"/>
    <lineage>
        <taxon>Bacteria</taxon>
        <taxon>Pseudomonadati</taxon>
        <taxon>Bacteroidota</taxon>
        <taxon>Cytophagia</taxon>
        <taxon>Cytophagales</taxon>
        <taxon>Marivirgaceae</taxon>
        <taxon>Marivirga</taxon>
    </lineage>
</organism>
<comment type="caution">
    <text evidence="2">The sequence shown here is derived from an EMBL/GenBank/DDBJ whole genome shotgun (WGS) entry which is preliminary data.</text>
</comment>
<keyword evidence="1" id="KW-1133">Transmembrane helix</keyword>
<evidence type="ECO:0000313" key="3">
    <source>
        <dbReference type="Proteomes" id="UP000642920"/>
    </source>
</evidence>
<evidence type="ECO:0000313" key="2">
    <source>
        <dbReference type="EMBL" id="MBL0766229.1"/>
    </source>
</evidence>
<feature type="transmembrane region" description="Helical" evidence="1">
    <location>
        <begin position="47"/>
        <end position="72"/>
    </location>
</feature>
<proteinExistence type="predicted"/>
<dbReference type="InterPro" id="IPR054235">
    <property type="entry name" value="DUF6962"/>
</dbReference>
<feature type="transmembrane region" description="Helical" evidence="1">
    <location>
        <begin position="143"/>
        <end position="159"/>
    </location>
</feature>
<feature type="transmembrane region" description="Helical" evidence="1">
    <location>
        <begin position="195"/>
        <end position="214"/>
    </location>
</feature>
<feature type="transmembrane region" description="Helical" evidence="1">
    <location>
        <begin position="18"/>
        <end position="35"/>
    </location>
</feature>
<keyword evidence="3" id="KW-1185">Reference proteome</keyword>
<dbReference type="Proteomes" id="UP000642920">
    <property type="component" value="Unassembled WGS sequence"/>
</dbReference>
<dbReference type="AlphaFoldDB" id="A0A937AGV3"/>
<reference evidence="2" key="1">
    <citation type="submission" date="2021-01" db="EMBL/GenBank/DDBJ databases">
        <title>Marivirga sp. nov., isolated from intertidal surface sediments.</title>
        <authorList>
            <person name="Zhang M."/>
        </authorList>
    </citation>
    <scope>NUCLEOTIDE SEQUENCE</scope>
    <source>
        <strain evidence="2">SM1354</strain>
    </source>
</reference>
<feature type="transmembrane region" description="Helical" evidence="1">
    <location>
        <begin position="116"/>
        <end position="137"/>
    </location>
</feature>
<feature type="transmembrane region" description="Helical" evidence="1">
    <location>
        <begin position="78"/>
        <end position="95"/>
    </location>
</feature>
<accession>A0A937AGV3</accession>
<keyword evidence="1" id="KW-0812">Transmembrane</keyword>
<gene>
    <name evidence="2" type="ORF">JKP34_13260</name>
</gene>
<feature type="transmembrane region" description="Helical" evidence="1">
    <location>
        <begin position="168"/>
        <end position="189"/>
    </location>
</feature>